<dbReference type="CDD" id="cd00086">
    <property type="entry name" value="homeodomain"/>
    <property type="match status" value="1"/>
</dbReference>
<evidence type="ECO:0000256" key="5">
    <source>
        <dbReference type="ARBA" id="ARBA00023015"/>
    </source>
</evidence>
<evidence type="ECO:0000313" key="17">
    <source>
        <dbReference type="Proteomes" id="UP000092445"/>
    </source>
</evidence>
<dbReference type="InterPro" id="IPR001356">
    <property type="entry name" value="HD"/>
</dbReference>
<evidence type="ECO:0000259" key="15">
    <source>
        <dbReference type="PROSITE" id="PS50071"/>
    </source>
</evidence>
<dbReference type="PROSITE" id="PS50071">
    <property type="entry name" value="HOMEOBOX_2"/>
    <property type="match status" value="1"/>
</dbReference>
<keyword evidence="9 12" id="KW-0539">Nucleus</keyword>
<keyword evidence="8" id="KW-0804">Transcription</keyword>
<dbReference type="FunFam" id="1.10.10.60:FF:000057">
    <property type="entry name" value="Short stature homeobox 2"/>
    <property type="match status" value="1"/>
</dbReference>
<accession>A0A1A9Z1N3</accession>
<dbReference type="PANTHER" id="PTHR46799:SF1">
    <property type="entry name" value="HOMEOBOX PROTEIN UNC-4 HOMOLOG"/>
    <property type="match status" value="1"/>
</dbReference>
<dbReference type="GO" id="GO:0005634">
    <property type="term" value="C:nucleus"/>
    <property type="evidence" value="ECO:0007669"/>
    <property type="project" value="UniProtKB-SubCell"/>
</dbReference>
<dbReference type="SUPFAM" id="SSF46689">
    <property type="entry name" value="Homeodomain-like"/>
    <property type="match status" value="1"/>
</dbReference>
<keyword evidence="4" id="KW-0524">Neurogenesis</keyword>
<name>A0A1A9Z1N3_GLOPL</name>
<keyword evidence="2" id="KW-0217">Developmental protein</keyword>
<dbReference type="GO" id="GO:0030154">
    <property type="term" value="P:cell differentiation"/>
    <property type="evidence" value="ECO:0007669"/>
    <property type="project" value="UniProtKB-KW"/>
</dbReference>
<evidence type="ECO:0000256" key="10">
    <source>
        <dbReference type="ARBA" id="ARBA00038351"/>
    </source>
</evidence>
<dbReference type="VEuPathDB" id="VectorBase:GPAI000962"/>
<evidence type="ECO:0000256" key="14">
    <source>
        <dbReference type="SAM" id="MobiDB-lite"/>
    </source>
</evidence>
<dbReference type="PROSITE" id="PS00027">
    <property type="entry name" value="HOMEOBOX_1"/>
    <property type="match status" value="1"/>
</dbReference>
<sequence>MWRNYIIRVSHSIVARQDSTYDDNESNNSSKRRRCRTNFNAWQLEELERAFLVSHYPDVFMREALALSLDLKESRVSVWFQNRRAKWRKKENTKKGPGRPVHNSHAQSCSGEPIPLNELKAKKKAEKRKKISKAIERQARKLRLKGIEVNMEELRVDYVTQHGKSGRLTDSDNEVDDDGLHIDVVGDSESIQDNEFDCECNHSLSSERTSQRSSLNTANTFDNTCIENSINDHLEGNDSVTQPFVAYISEIRRSKQFFYDIKINNDLQVATVQDTANTKQYPENRKHINSFSIESLLDFKE</sequence>
<proteinExistence type="inferred from homology"/>
<evidence type="ECO:0000256" key="2">
    <source>
        <dbReference type="ARBA" id="ARBA00022473"/>
    </source>
</evidence>
<reference evidence="16" key="2">
    <citation type="submission" date="2020-05" db="UniProtKB">
        <authorList>
            <consortium name="EnsemblMetazoa"/>
        </authorList>
    </citation>
    <scope>IDENTIFICATION</scope>
    <source>
        <strain evidence="16">IAEA</strain>
    </source>
</reference>
<feature type="domain" description="Homeobox" evidence="15">
    <location>
        <begin position="30"/>
        <end position="90"/>
    </location>
</feature>
<dbReference type="Gene3D" id="1.10.10.60">
    <property type="entry name" value="Homeodomain-like"/>
    <property type="match status" value="1"/>
</dbReference>
<evidence type="ECO:0000256" key="13">
    <source>
        <dbReference type="RuleBase" id="RU000682"/>
    </source>
</evidence>
<dbReference type="SMART" id="SM00389">
    <property type="entry name" value="HOX"/>
    <property type="match status" value="1"/>
</dbReference>
<keyword evidence="7 12" id="KW-0371">Homeobox</keyword>
<dbReference type="GO" id="GO:0000981">
    <property type="term" value="F:DNA-binding transcription factor activity, RNA polymerase II-specific"/>
    <property type="evidence" value="ECO:0007669"/>
    <property type="project" value="InterPro"/>
</dbReference>
<organism evidence="16 17">
    <name type="scientific">Glossina pallidipes</name>
    <name type="common">Tsetse fly</name>
    <dbReference type="NCBI Taxonomy" id="7398"/>
    <lineage>
        <taxon>Eukaryota</taxon>
        <taxon>Metazoa</taxon>
        <taxon>Ecdysozoa</taxon>
        <taxon>Arthropoda</taxon>
        <taxon>Hexapoda</taxon>
        <taxon>Insecta</taxon>
        <taxon>Pterygota</taxon>
        <taxon>Neoptera</taxon>
        <taxon>Endopterygota</taxon>
        <taxon>Diptera</taxon>
        <taxon>Brachycera</taxon>
        <taxon>Muscomorpha</taxon>
        <taxon>Hippoboscoidea</taxon>
        <taxon>Glossinidae</taxon>
        <taxon>Glossina</taxon>
    </lineage>
</organism>
<protein>
    <recommendedName>
        <fullName evidence="11">Homeobox protein unc-4</fullName>
    </recommendedName>
</protein>
<evidence type="ECO:0000256" key="7">
    <source>
        <dbReference type="ARBA" id="ARBA00023155"/>
    </source>
</evidence>
<dbReference type="EnsemblMetazoa" id="GPAI000962-RA">
    <property type="protein sequence ID" value="GPAI000962-PA"/>
    <property type="gene ID" value="GPAI000962"/>
</dbReference>
<evidence type="ECO:0000256" key="8">
    <source>
        <dbReference type="ARBA" id="ARBA00023163"/>
    </source>
</evidence>
<dbReference type="Pfam" id="PF00046">
    <property type="entry name" value="Homeodomain"/>
    <property type="match status" value="1"/>
</dbReference>
<evidence type="ECO:0000313" key="16">
    <source>
        <dbReference type="EnsemblMetazoa" id="GPAI000962-PA"/>
    </source>
</evidence>
<keyword evidence="17" id="KW-1185">Reference proteome</keyword>
<comment type="subcellular location">
    <subcellularLocation>
        <location evidence="1 12 13">Nucleus</location>
    </subcellularLocation>
</comment>
<keyword evidence="6 12" id="KW-0238">DNA-binding</keyword>
<evidence type="ECO:0000256" key="4">
    <source>
        <dbReference type="ARBA" id="ARBA00022902"/>
    </source>
</evidence>
<dbReference type="PANTHER" id="PTHR46799">
    <property type="entry name" value="HOMEOBOX PROTEIN UNC-4 HOMOLOG"/>
    <property type="match status" value="1"/>
</dbReference>
<feature type="DNA-binding region" description="Homeobox" evidence="12">
    <location>
        <begin position="32"/>
        <end position="91"/>
    </location>
</feature>
<dbReference type="STRING" id="7398.A0A1A9Z1N3"/>
<dbReference type="AlphaFoldDB" id="A0A1A9Z1N3"/>
<evidence type="ECO:0000256" key="3">
    <source>
        <dbReference type="ARBA" id="ARBA00022782"/>
    </source>
</evidence>
<evidence type="ECO:0000256" key="12">
    <source>
        <dbReference type="PROSITE-ProRule" id="PRU00108"/>
    </source>
</evidence>
<feature type="region of interest" description="Disordered" evidence="14">
    <location>
        <begin position="89"/>
        <end position="114"/>
    </location>
</feature>
<reference evidence="17" key="1">
    <citation type="submission" date="2014-03" db="EMBL/GenBank/DDBJ databases">
        <authorList>
            <person name="Aksoy S."/>
            <person name="Warren W."/>
            <person name="Wilson R.K."/>
        </authorList>
    </citation>
    <scope>NUCLEOTIDE SEQUENCE [LARGE SCALE GENOMIC DNA]</scope>
    <source>
        <strain evidence="17">IAEA</strain>
    </source>
</reference>
<keyword evidence="5" id="KW-0805">Transcription regulation</keyword>
<dbReference type="GO" id="GO:1990837">
    <property type="term" value="F:sequence-specific double-stranded DNA binding"/>
    <property type="evidence" value="ECO:0007669"/>
    <property type="project" value="TreeGrafter"/>
</dbReference>
<keyword evidence="3" id="KW-0221">Differentiation</keyword>
<evidence type="ECO:0000256" key="1">
    <source>
        <dbReference type="ARBA" id="ARBA00004123"/>
    </source>
</evidence>
<dbReference type="Proteomes" id="UP000092445">
    <property type="component" value="Unassembled WGS sequence"/>
</dbReference>
<dbReference type="GO" id="GO:0007399">
    <property type="term" value="P:nervous system development"/>
    <property type="evidence" value="ECO:0007669"/>
    <property type="project" value="UniProtKB-KW"/>
</dbReference>
<evidence type="ECO:0000256" key="11">
    <source>
        <dbReference type="ARBA" id="ARBA00069290"/>
    </source>
</evidence>
<evidence type="ECO:0000256" key="9">
    <source>
        <dbReference type="ARBA" id="ARBA00023242"/>
    </source>
</evidence>
<dbReference type="InterPro" id="IPR017970">
    <property type="entry name" value="Homeobox_CS"/>
</dbReference>
<evidence type="ECO:0000256" key="6">
    <source>
        <dbReference type="ARBA" id="ARBA00023125"/>
    </source>
</evidence>
<comment type="similarity">
    <text evidence="10">Belongs to the paired homeobox family. Unc-4 subfamily.</text>
</comment>
<dbReference type="InterPro" id="IPR009057">
    <property type="entry name" value="Homeodomain-like_sf"/>
</dbReference>